<keyword evidence="2 5" id="KW-0812">Transmembrane</keyword>
<evidence type="ECO:0000256" key="5">
    <source>
        <dbReference type="SAM" id="Phobius"/>
    </source>
</evidence>
<reference evidence="6" key="1">
    <citation type="submission" date="2022-06" db="EMBL/GenBank/DDBJ databases">
        <authorList>
            <consortium name="SYNGENTA / RWTH Aachen University"/>
        </authorList>
    </citation>
    <scope>NUCLEOTIDE SEQUENCE</scope>
</reference>
<gene>
    <name evidence="6" type="ORF">PPACK8108_LOCUS6339</name>
</gene>
<accession>A0AAV0AQP8</accession>
<dbReference type="Proteomes" id="UP001153365">
    <property type="component" value="Unassembled WGS sequence"/>
</dbReference>
<keyword evidence="7" id="KW-1185">Reference proteome</keyword>
<comment type="subcellular location">
    <subcellularLocation>
        <location evidence="1">Membrane</location>
        <topology evidence="1">Multi-pass membrane protein</topology>
    </subcellularLocation>
</comment>
<protein>
    <submittedName>
        <fullName evidence="6">Uncharacterized protein</fullName>
    </submittedName>
</protein>
<keyword evidence="4 5" id="KW-0472">Membrane</keyword>
<feature type="transmembrane region" description="Helical" evidence="5">
    <location>
        <begin position="53"/>
        <end position="73"/>
    </location>
</feature>
<name>A0AAV0AQP8_PHAPC</name>
<evidence type="ECO:0000256" key="1">
    <source>
        <dbReference type="ARBA" id="ARBA00004141"/>
    </source>
</evidence>
<dbReference type="Pfam" id="PF23489">
    <property type="entry name" value="V-ATPase_su_f"/>
    <property type="match status" value="1"/>
</dbReference>
<comment type="caution">
    <text evidence="6">The sequence shown here is derived from an EMBL/GenBank/DDBJ whole genome shotgun (WGS) entry which is preliminary data.</text>
</comment>
<evidence type="ECO:0000256" key="3">
    <source>
        <dbReference type="ARBA" id="ARBA00022989"/>
    </source>
</evidence>
<keyword evidence="3 5" id="KW-1133">Transmembrane helix</keyword>
<evidence type="ECO:0000256" key="4">
    <source>
        <dbReference type="ARBA" id="ARBA00023136"/>
    </source>
</evidence>
<dbReference type="EMBL" id="CALTRL010001213">
    <property type="protein sequence ID" value="CAH7671550.1"/>
    <property type="molecule type" value="Genomic_DNA"/>
</dbReference>
<dbReference type="InterPro" id="IPR026770">
    <property type="entry name" value="RNase_K"/>
</dbReference>
<dbReference type="PANTHER" id="PTHR31733">
    <property type="entry name" value="RIBONUCLEASE KAPPA"/>
    <property type="match status" value="1"/>
</dbReference>
<proteinExistence type="predicted"/>
<evidence type="ECO:0000256" key="2">
    <source>
        <dbReference type="ARBA" id="ARBA00022692"/>
    </source>
</evidence>
<evidence type="ECO:0000313" key="7">
    <source>
        <dbReference type="Proteomes" id="UP001153365"/>
    </source>
</evidence>
<dbReference type="GO" id="GO:0016020">
    <property type="term" value="C:membrane"/>
    <property type="evidence" value="ECO:0007669"/>
    <property type="project" value="UniProtKB-SubCell"/>
</dbReference>
<dbReference type="AlphaFoldDB" id="A0AAV0AQP8"/>
<feature type="transmembrane region" description="Helical" evidence="5">
    <location>
        <begin position="12"/>
        <end position="33"/>
    </location>
</feature>
<dbReference type="InterPro" id="IPR056552">
    <property type="entry name" value="Ribonucl_Kappa"/>
</dbReference>
<sequence>MVSTAIVGTGCASCCTVLSIMGVVFLTFIGIGFSNEAHVLMGSRESPENGKKVSRVCFASAIVYLIFTVICCCQIGANRRVIRGGGGVHL</sequence>
<organism evidence="6 7">
    <name type="scientific">Phakopsora pachyrhizi</name>
    <name type="common">Asian soybean rust disease fungus</name>
    <dbReference type="NCBI Taxonomy" id="170000"/>
    <lineage>
        <taxon>Eukaryota</taxon>
        <taxon>Fungi</taxon>
        <taxon>Dikarya</taxon>
        <taxon>Basidiomycota</taxon>
        <taxon>Pucciniomycotina</taxon>
        <taxon>Pucciniomycetes</taxon>
        <taxon>Pucciniales</taxon>
        <taxon>Phakopsoraceae</taxon>
        <taxon>Phakopsora</taxon>
    </lineage>
</organism>
<evidence type="ECO:0000313" key="6">
    <source>
        <dbReference type="EMBL" id="CAH7671550.1"/>
    </source>
</evidence>
<dbReference type="GO" id="GO:0004521">
    <property type="term" value="F:RNA endonuclease activity"/>
    <property type="evidence" value="ECO:0007669"/>
    <property type="project" value="InterPro"/>
</dbReference>